<dbReference type="PANTHER" id="PTHR11319:SF35">
    <property type="entry name" value="OUTER MEMBRANE PROTEIN PMPC-RELATED"/>
    <property type="match status" value="1"/>
</dbReference>
<dbReference type="SUPFAM" id="SSF50978">
    <property type="entry name" value="WD40 repeat-like"/>
    <property type="match status" value="1"/>
</dbReference>
<accession>W7X7N9</accession>
<dbReference type="PANTHER" id="PTHR11319">
    <property type="entry name" value="G PROTEIN-COUPLED RECEPTOR-RELATED"/>
    <property type="match status" value="1"/>
</dbReference>
<feature type="transmembrane region" description="Helical" evidence="3">
    <location>
        <begin position="2768"/>
        <end position="2790"/>
    </location>
</feature>
<feature type="transmembrane region" description="Helical" evidence="3">
    <location>
        <begin position="2712"/>
        <end position="2732"/>
    </location>
</feature>
<dbReference type="GeneID" id="24441011"/>
<feature type="transmembrane region" description="Helical" evidence="3">
    <location>
        <begin position="2631"/>
        <end position="2656"/>
    </location>
</feature>
<dbReference type="InterPro" id="IPR001680">
    <property type="entry name" value="WD40_rpt"/>
</dbReference>
<keyword evidence="3" id="KW-1133">Transmembrane helix</keyword>
<evidence type="ECO:0000256" key="1">
    <source>
        <dbReference type="PROSITE-ProRule" id="PRU00221"/>
    </source>
</evidence>
<dbReference type="InterPro" id="IPR015943">
    <property type="entry name" value="WD40/YVTN_repeat-like_dom_sf"/>
</dbReference>
<keyword evidence="1" id="KW-0853">WD repeat</keyword>
<feature type="region of interest" description="Disordered" evidence="2">
    <location>
        <begin position="2916"/>
        <end position="2941"/>
    </location>
</feature>
<dbReference type="InParanoid" id="W7X7N9"/>
<keyword evidence="4" id="KW-0732">Signal</keyword>
<evidence type="ECO:0000256" key="4">
    <source>
        <dbReference type="SAM" id="SignalP"/>
    </source>
</evidence>
<dbReference type="EMBL" id="GG662629">
    <property type="protein sequence ID" value="EWS73362.1"/>
    <property type="molecule type" value="Genomic_DNA"/>
</dbReference>
<feature type="transmembrane region" description="Helical" evidence="3">
    <location>
        <begin position="2547"/>
        <end position="2567"/>
    </location>
</feature>
<evidence type="ECO:0000256" key="3">
    <source>
        <dbReference type="SAM" id="Phobius"/>
    </source>
</evidence>
<dbReference type="InterPro" id="IPR036322">
    <property type="entry name" value="WD40_repeat_dom_sf"/>
</dbReference>
<dbReference type="SUPFAM" id="SSF57184">
    <property type="entry name" value="Growth factor receptor domain"/>
    <property type="match status" value="1"/>
</dbReference>
<keyword evidence="6" id="KW-1185">Reference proteome</keyword>
<feature type="transmembrane region" description="Helical" evidence="3">
    <location>
        <begin position="2426"/>
        <end position="2449"/>
    </location>
</feature>
<gene>
    <name evidence="5" type="ORF">TTHERM_000890101</name>
</gene>
<evidence type="ECO:0000256" key="2">
    <source>
        <dbReference type="SAM" id="MobiDB-lite"/>
    </source>
</evidence>
<organism evidence="5 6">
    <name type="scientific">Tetrahymena thermophila (strain SB210)</name>
    <dbReference type="NCBI Taxonomy" id="312017"/>
    <lineage>
        <taxon>Eukaryota</taxon>
        <taxon>Sar</taxon>
        <taxon>Alveolata</taxon>
        <taxon>Ciliophora</taxon>
        <taxon>Intramacronucleata</taxon>
        <taxon>Oligohymenophorea</taxon>
        <taxon>Hymenostomatida</taxon>
        <taxon>Tetrahymenina</taxon>
        <taxon>Tetrahymenidae</taxon>
        <taxon>Tetrahymena</taxon>
    </lineage>
</organism>
<keyword evidence="3" id="KW-0812">Transmembrane</keyword>
<sequence length="2973" mass="345730">MKQTLKLVLVLLGFYPKFLICLICDPKCISCDFLANCSSCQIGYTLDPVSQNCISQCNNGMYYFEPSQQCLPSCPQGFFENQQTNACASVNQCDQLTYQSGNKGFQFHISSQVYQNLLIVSGKQSQGANAESYLNVYTLKNDQYGFYTYGTLDGHNSSIISLTMLDGQYNQVLITVSKKMIIAWDMQYGVFKSRLNFTSQQFVDANSFYLDSSMLVLNYIDSNQFVVFFHKNWVQSLFSPNQITSTYFSTFFTKFQRVHTFPIVGFKLLLTNYLISFDNNKIVQWSITNSQDYKIYSNFNFTINKIFTFPYYQDYQNTSLVAVTYQDNAMISFIISRNDSQIVSFNTNHQQPIFNILFDQNIQAQYLIQQNIFQFISSSQTELKIFQFNMNTNEYLPISNFQSQYFLIKQLGNQTFILNSSGLNLISIMQQQEPTQSQQTVQSQNVQLLNILPSTFTSSNQIADIELANIDNNQVIVVVGRELRFFSSQIQQSKTTFMQKNVLSKSSGSYQRHNGQINGVVFDQSQNLFITYSSDGAFAVWDIIQNNMLNQKPLYFQLPPWCQQQDFCQTPLNKAQVIMNGVILSLYSNNIFITWNISRYSVSLRQTYQLPSQQLQIINYGFFNQYLFMSNNKELLIYNFSQSETQIVNSQYQVFTGNITQIQLAQFNNTFYLLETLQLQLSNGTQSFLRASYLSNFTLFKNVTIQQQCLELEYFQQTQRIIVNYYAQNLTVISFPLLNSTNIQSYDTQIVTQVYSPSQDSFLFITSSTLMIQYLRNGTSYSLNYPDNVPLPRTNFGLIYKQQILTTSIGYSYFQNTGFSQMGNFIINLVYNNYRTCSLFSFKDEISSISIINSSIAFVGFKNGNIQIAQYSCDNQMYGISTVSTQNIIYNQYLKKNYYFALSKIIIADLYNKTSITLPYGHPKTTSVKVIQDDINGNMITYSLESTQNLYKFDQKNQVATQFLNGHNATVDYAFLDVNRGVLITHSADLKDLQVIVWSYIFTTQLNVFLDIKQFNQLTPIVSISAALIDMDRQQVMILTTQGTLFSFNYINYKVTTQFLIQNAITFYLDSIYYKFYLLCNINRIQVRNYLTLNLENEIVANSPIQIQTITPRKNWIVIVSQTYLTIVNRSKQQYQSGIFCGNYCGNYVVSDKLNQLFSYASNNSNGLDVFNIINGQYLYSINGYEDLNIGTIRLVLIDDVNYLLFIGKLSFFTTAIFNYLTQQYVGFSFESIFLFYGLINNQFNMVTVVASNAYNMRSLQEQVVSAFKFQDNYKVKSIDYYTSSQGDIYFLDGNQQVKRYSQQDQQIKIISQLQNYRQIQYFNGFVYVLNQQQLVKYTDKFEQIPQNSTLNMFGNQILGVQNNQIFIYTFNQTIVQVDCQQLIIVNQINLTSSLIQYSFVQSLNDLIIISQDGSLIRYNYISYTTLLQISAGYYYFYCNLDLNLIFIASSARQQIEVYYYSSLFTNFTNFQLRNLTYSNTTIIRQMFIDQQFSNLFIAQQNDRIIDIYSFQFTKQPPSINFTKANYIPYINAAKYIKVNFVDKYIQVQIPWSISYYDRQSFNFQWQVQDPIFIQSINQYISDPSYPELVFITQNTLFTIVYQNISTQTFNLLVNYTLDYPIIYKLNINKNFDLYSVQTLLLVSGDIVNYQISIPIVNGIPQQSYFNNCFVQISNPSAQFQVQNQLSNLQSYFSSFNYQSQGINILINGSNFIYYSDQMKSLNAFTQYQGNQLTDSLDVDNNLFRNNQNYEFDLSNYNLVLLNKPVRAQFSQYTNVLQLTNISFSQSDQTQTVNTTIIISNMSNIVFRNITLKQIRLQGQVSLFSFYNCSNVTIENIQIENVEIFDLISIFKFQDISNIQISNLSLKQISYQASTTTNNNRVLIETNQLKQYLFQFYQIQILNIQQLQIEKINGNENQIIFDIQQSKQNNFSNVYISQILNTQIICYVNFFQESLQTKFLYDDILILANFNILNCQNFISSVIYFKGTQLQVTQSQFNYINCQSCTGSSINIYQTEIITIQNSQFQNNFGQNGGSLGIIECLGNQSQIINSQFIRNNASNSGGAIYLSKSYIKLSNDVFKENFALIGGAIRYVNGKPKYFNKKDFQSSGVQFDSNSATIHSQNWGSYLQYVVPQQINIKKDRLIQEQLQEIDSSNLKQRQLKKRQYSFKNIQSGGFVDLQFQIYDEENNLLNYNITNCVNKIYPQQICDELSLIELTLFSEDSNILRVLGSYMAQYKSFIQSISAFQILGTQIMGNPQSQQFIILQAQGLKQYEEMISNEDLIYQLSENIYQDKYEINFRDCQIGEIFQLSQEIYLCHVCLQGTYSLQTPNKSEQTQCKSCPEEASFCFKNQMELKLGYWKSKNLTDLIYQCDFYDNCNGDQMKNYCIEGHYGPLCQFCDEKGVMWGSQYQYNNKNGCVNCTTMTIVYAIFSALLITTILVLFFIFNIFQSIKASQRVVLAHYLRIFKFLSISRSSQKNEVNLAVKAFTSFLQLYKLISDFNIKLPSIISIAPGLFGEPSSSLIFNTTCQIAYLATDNMPNLYWKSLFSMLSPLMFAKLLFLFYFILLHQKYNIKLNKSQLIFSFIFLLQYTQPNIVQHLIQQITCREIDGKKYIRADYTYECYTQQHKNYIFLMLGPGLLLYSIIYPTFIFIVLYRSRKQLSDALVRLKYGYIYQDYKEKCFYWEIPKYLLKLSIIIVLNFYNPSSQKYKFLAIFMAIVAYYVSLCVFKPYQIKRYQQIDQNSSIILMIVCLLNYFLNTSISDFEVYFYYTLLLLCQYVNGGYLVLLIIKFQLIANFDFIITKLHSKFICLQQLLTKIKFSSEKDIQKALKNWMILYKKLQQIKVQKSPNLNVQDQMQNAERLQFDNNSVQVNNDRVKNRLSSLLAKRKFKINQIYGQIEVDTILENENQFQNDQENTMADQSPLYQERRSSQSSPLCTKSNYTSPLINIYGTIQVDTLQEEINNQKLTQNE</sequence>
<name>W7X7N9_TETTS</name>
<protein>
    <submittedName>
        <fullName evidence="5">WD domain, G-beta repeat protein</fullName>
    </submittedName>
</protein>
<dbReference type="Proteomes" id="UP000009168">
    <property type="component" value="Unassembled WGS sequence"/>
</dbReference>
<evidence type="ECO:0000313" key="5">
    <source>
        <dbReference type="EMBL" id="EWS73362.1"/>
    </source>
</evidence>
<dbReference type="SMART" id="SM00320">
    <property type="entry name" value="WD40"/>
    <property type="match status" value="3"/>
</dbReference>
<dbReference type="RefSeq" id="XP_012654095.1">
    <property type="nucleotide sequence ID" value="XM_012798641.1"/>
</dbReference>
<dbReference type="Gene3D" id="2.130.10.10">
    <property type="entry name" value="YVTN repeat-like/Quinoprotein amine dehydrogenase"/>
    <property type="match status" value="1"/>
</dbReference>
<dbReference type="KEGG" id="tet:TTHERM_000890101"/>
<dbReference type="InterPro" id="IPR006212">
    <property type="entry name" value="Furin_repeat"/>
</dbReference>
<feature type="repeat" description="WD" evidence="1">
    <location>
        <begin position="510"/>
        <end position="551"/>
    </location>
</feature>
<feature type="chain" id="PRO_5004903375" evidence="4">
    <location>
        <begin position="22"/>
        <end position="2973"/>
    </location>
</feature>
<dbReference type="InterPro" id="IPR009030">
    <property type="entry name" value="Growth_fac_rcpt_cys_sf"/>
</dbReference>
<dbReference type="PROSITE" id="PS50082">
    <property type="entry name" value="WD_REPEATS_2"/>
    <property type="match status" value="1"/>
</dbReference>
<dbReference type="CDD" id="cd00064">
    <property type="entry name" value="FU"/>
    <property type="match status" value="1"/>
</dbReference>
<reference evidence="6" key="1">
    <citation type="journal article" date="2006" name="PLoS Biol.">
        <title>Macronuclear genome sequence of the ciliate Tetrahymena thermophila, a model eukaryote.</title>
        <authorList>
            <person name="Eisen J.A."/>
            <person name="Coyne R.S."/>
            <person name="Wu M."/>
            <person name="Wu D."/>
            <person name="Thiagarajan M."/>
            <person name="Wortman J.R."/>
            <person name="Badger J.H."/>
            <person name="Ren Q."/>
            <person name="Amedeo P."/>
            <person name="Jones K.M."/>
            <person name="Tallon L.J."/>
            <person name="Delcher A.L."/>
            <person name="Salzberg S.L."/>
            <person name="Silva J.C."/>
            <person name="Haas B.J."/>
            <person name="Majoros W.H."/>
            <person name="Farzad M."/>
            <person name="Carlton J.M."/>
            <person name="Smith R.K. Jr."/>
            <person name="Garg J."/>
            <person name="Pearlman R.E."/>
            <person name="Karrer K.M."/>
            <person name="Sun L."/>
            <person name="Manning G."/>
            <person name="Elde N.C."/>
            <person name="Turkewitz A.P."/>
            <person name="Asai D.J."/>
            <person name="Wilkes D.E."/>
            <person name="Wang Y."/>
            <person name="Cai H."/>
            <person name="Collins K."/>
            <person name="Stewart B.A."/>
            <person name="Lee S.R."/>
            <person name="Wilamowska K."/>
            <person name="Weinberg Z."/>
            <person name="Ruzzo W.L."/>
            <person name="Wloga D."/>
            <person name="Gaertig J."/>
            <person name="Frankel J."/>
            <person name="Tsao C.-C."/>
            <person name="Gorovsky M.A."/>
            <person name="Keeling P.J."/>
            <person name="Waller R.F."/>
            <person name="Patron N.J."/>
            <person name="Cherry J.M."/>
            <person name="Stover N.A."/>
            <person name="Krieger C.J."/>
            <person name="del Toro C."/>
            <person name="Ryder H.F."/>
            <person name="Williamson S.C."/>
            <person name="Barbeau R.A."/>
            <person name="Hamilton E.P."/>
            <person name="Orias E."/>
        </authorList>
    </citation>
    <scope>NUCLEOTIDE SEQUENCE [LARGE SCALE GENOMIC DNA]</scope>
    <source>
        <strain evidence="6">SB210</strain>
    </source>
</reference>
<dbReference type="OrthoDB" id="756370at2759"/>
<feature type="signal peptide" evidence="4">
    <location>
        <begin position="1"/>
        <end position="21"/>
    </location>
</feature>
<keyword evidence="3" id="KW-0472">Membrane</keyword>
<proteinExistence type="predicted"/>
<dbReference type="PROSITE" id="PS50294">
    <property type="entry name" value="WD_REPEATS_REGION"/>
    <property type="match status" value="1"/>
</dbReference>
<evidence type="ECO:0000313" key="6">
    <source>
        <dbReference type="Proteomes" id="UP000009168"/>
    </source>
</evidence>
<feature type="transmembrane region" description="Helical" evidence="3">
    <location>
        <begin position="2744"/>
        <end position="2762"/>
    </location>
</feature>